<organism evidence="1 2">
    <name type="scientific">Nesidiocoris tenuis</name>
    <dbReference type="NCBI Taxonomy" id="355587"/>
    <lineage>
        <taxon>Eukaryota</taxon>
        <taxon>Metazoa</taxon>
        <taxon>Ecdysozoa</taxon>
        <taxon>Arthropoda</taxon>
        <taxon>Hexapoda</taxon>
        <taxon>Insecta</taxon>
        <taxon>Pterygota</taxon>
        <taxon>Neoptera</taxon>
        <taxon>Paraneoptera</taxon>
        <taxon>Hemiptera</taxon>
        <taxon>Heteroptera</taxon>
        <taxon>Panheteroptera</taxon>
        <taxon>Cimicomorpha</taxon>
        <taxon>Miridae</taxon>
        <taxon>Dicyphina</taxon>
        <taxon>Nesidiocoris</taxon>
    </lineage>
</organism>
<name>A0A6H5FTZ0_9HEMI</name>
<evidence type="ECO:0000313" key="2">
    <source>
        <dbReference type="Proteomes" id="UP000479000"/>
    </source>
</evidence>
<accession>A0A6H5FTZ0</accession>
<gene>
    <name evidence="1" type="ORF">NTEN_LOCUS10</name>
</gene>
<sequence length="84" mass="9369">MGAKLFRSASRIAQDQICELLAEPHHRTLMSPAEVQRTSAGRTESFCWILVNGPLVKGARPRGRLAFERFGRRPRPRLTAPGAD</sequence>
<dbReference type="EMBL" id="CADCXU010000001">
    <property type="protein sequence ID" value="CAA9993023.1"/>
    <property type="molecule type" value="Genomic_DNA"/>
</dbReference>
<dbReference type="AlphaFoldDB" id="A0A6H5FTZ0"/>
<proteinExistence type="predicted"/>
<keyword evidence="2" id="KW-1185">Reference proteome</keyword>
<dbReference type="Proteomes" id="UP000479000">
    <property type="component" value="Unassembled WGS sequence"/>
</dbReference>
<reference evidence="1 2" key="1">
    <citation type="submission" date="2020-02" db="EMBL/GenBank/DDBJ databases">
        <authorList>
            <person name="Ferguson B K."/>
        </authorList>
    </citation>
    <scope>NUCLEOTIDE SEQUENCE [LARGE SCALE GENOMIC DNA]</scope>
</reference>
<evidence type="ECO:0000313" key="1">
    <source>
        <dbReference type="EMBL" id="CAA9993023.1"/>
    </source>
</evidence>
<protein>
    <submittedName>
        <fullName evidence="1">Uncharacterized protein</fullName>
    </submittedName>
</protein>